<evidence type="ECO:0000313" key="2">
    <source>
        <dbReference type="Proteomes" id="UP000053097"/>
    </source>
</evidence>
<dbReference type="Gene3D" id="3.30.420.10">
    <property type="entry name" value="Ribonuclease H-like superfamily/Ribonuclease H"/>
    <property type="match status" value="1"/>
</dbReference>
<dbReference type="GO" id="GO:0003676">
    <property type="term" value="F:nucleic acid binding"/>
    <property type="evidence" value="ECO:0007669"/>
    <property type="project" value="InterPro"/>
</dbReference>
<evidence type="ECO:0000313" key="1">
    <source>
        <dbReference type="EMBL" id="EZA48268.1"/>
    </source>
</evidence>
<protein>
    <submittedName>
        <fullName evidence="1">Uncharacterized protein</fullName>
    </submittedName>
</protein>
<dbReference type="EMBL" id="KK107653">
    <property type="protein sequence ID" value="EZA48268.1"/>
    <property type="molecule type" value="Genomic_DNA"/>
</dbReference>
<proteinExistence type="predicted"/>
<sequence>MIELIDASPNFLYFLYQVVFTYEATITLTGEVNNQNFRLWSDENPNWMRETHTQYPQKVNVWCGMIDTYLIGPFYLRSKVYETIPQSIQELRQRIRDEAALIPAEYNRRAISAFYQRLAYCSMEATFKQNVL</sequence>
<keyword evidence="2" id="KW-1185">Reference proteome</keyword>
<organism evidence="1 2">
    <name type="scientific">Ooceraea biroi</name>
    <name type="common">Clonal raider ant</name>
    <name type="synonym">Cerapachys biroi</name>
    <dbReference type="NCBI Taxonomy" id="2015173"/>
    <lineage>
        <taxon>Eukaryota</taxon>
        <taxon>Metazoa</taxon>
        <taxon>Ecdysozoa</taxon>
        <taxon>Arthropoda</taxon>
        <taxon>Hexapoda</taxon>
        <taxon>Insecta</taxon>
        <taxon>Pterygota</taxon>
        <taxon>Neoptera</taxon>
        <taxon>Endopterygota</taxon>
        <taxon>Hymenoptera</taxon>
        <taxon>Apocrita</taxon>
        <taxon>Aculeata</taxon>
        <taxon>Formicoidea</taxon>
        <taxon>Formicidae</taxon>
        <taxon>Dorylinae</taxon>
        <taxon>Ooceraea</taxon>
    </lineage>
</organism>
<gene>
    <name evidence="1" type="ORF">X777_14100</name>
</gene>
<dbReference type="AlphaFoldDB" id="A0A026VWU7"/>
<dbReference type="Proteomes" id="UP000053097">
    <property type="component" value="Unassembled WGS sequence"/>
</dbReference>
<dbReference type="InterPro" id="IPR036397">
    <property type="entry name" value="RNaseH_sf"/>
</dbReference>
<reference evidence="1 2" key="1">
    <citation type="journal article" date="2014" name="Curr. Biol.">
        <title>The genome of the clonal raider ant Cerapachys biroi.</title>
        <authorList>
            <person name="Oxley P.R."/>
            <person name="Ji L."/>
            <person name="Fetter-Pruneda I."/>
            <person name="McKenzie S.K."/>
            <person name="Li C."/>
            <person name="Hu H."/>
            <person name="Zhang G."/>
            <person name="Kronauer D.J."/>
        </authorList>
    </citation>
    <scope>NUCLEOTIDE SEQUENCE [LARGE SCALE GENOMIC DNA]</scope>
</reference>
<name>A0A026VWU7_OOCBI</name>
<accession>A0A026VWU7</accession>
<dbReference type="PANTHER" id="PTHR47326">
    <property type="entry name" value="TRANSPOSABLE ELEMENT TC3 TRANSPOSASE-LIKE PROTEIN"/>
    <property type="match status" value="1"/>
</dbReference>
<dbReference type="PANTHER" id="PTHR47326:SF1">
    <property type="entry name" value="HTH PSQ-TYPE DOMAIN-CONTAINING PROTEIN"/>
    <property type="match status" value="1"/>
</dbReference>